<organism evidence="2 3">
    <name type="scientific">Candidatus Rhodoblastus alkanivorans</name>
    <dbReference type="NCBI Taxonomy" id="2954117"/>
    <lineage>
        <taxon>Bacteria</taxon>
        <taxon>Pseudomonadati</taxon>
        <taxon>Pseudomonadota</taxon>
        <taxon>Alphaproteobacteria</taxon>
        <taxon>Hyphomicrobiales</taxon>
        <taxon>Rhodoblastaceae</taxon>
        <taxon>Rhodoblastus</taxon>
    </lineage>
</organism>
<comment type="caution">
    <text evidence="2">The sequence shown here is derived from an EMBL/GenBank/DDBJ whole genome shotgun (WGS) entry which is preliminary data.</text>
</comment>
<proteinExistence type="predicted"/>
<name>A0ABS9Z9Q4_9HYPH</name>
<feature type="compositionally biased region" description="Polar residues" evidence="1">
    <location>
        <begin position="56"/>
        <end position="65"/>
    </location>
</feature>
<dbReference type="Proteomes" id="UP001139104">
    <property type="component" value="Unassembled WGS sequence"/>
</dbReference>
<evidence type="ECO:0000313" key="3">
    <source>
        <dbReference type="Proteomes" id="UP001139104"/>
    </source>
</evidence>
<reference evidence="2" key="1">
    <citation type="journal article" date="2022" name="ISME J.">
        <title>Identification of active gaseous-alkane degraders at natural gas seeps.</title>
        <authorList>
            <person name="Farhan Ul Haque M."/>
            <person name="Hernandez M."/>
            <person name="Crombie A.T."/>
            <person name="Murrell J.C."/>
        </authorList>
    </citation>
    <scope>NUCLEOTIDE SEQUENCE</scope>
    <source>
        <strain evidence="2">PC2</strain>
    </source>
</reference>
<feature type="compositionally biased region" description="Low complexity" evidence="1">
    <location>
        <begin position="41"/>
        <end position="51"/>
    </location>
</feature>
<sequence length="121" mass="12878">MSAPIVLLAGAALGAIPQPPRRPPEYMAPAQPQGAPPPAAQPEAPANLAPQKPATAPTTVPSTQRVPVDVDPATLKPFNLPPASRQRMRLCGERWRDLKMAGKSEGLTWRSFAEKCLPAKD</sequence>
<evidence type="ECO:0000256" key="1">
    <source>
        <dbReference type="SAM" id="MobiDB-lite"/>
    </source>
</evidence>
<dbReference type="EMBL" id="JAIVFP010000001">
    <property type="protein sequence ID" value="MCI4683927.1"/>
    <property type="molecule type" value="Genomic_DNA"/>
</dbReference>
<keyword evidence="3" id="KW-1185">Reference proteome</keyword>
<feature type="region of interest" description="Disordered" evidence="1">
    <location>
        <begin position="10"/>
        <end position="83"/>
    </location>
</feature>
<gene>
    <name evidence="2" type="ORF">K2U94_14370</name>
</gene>
<accession>A0ABS9Z9Q4</accession>
<dbReference type="RefSeq" id="WP_243067844.1">
    <property type="nucleotide sequence ID" value="NZ_JAIVFP010000001.1"/>
</dbReference>
<evidence type="ECO:0000313" key="2">
    <source>
        <dbReference type="EMBL" id="MCI4683927.1"/>
    </source>
</evidence>
<protein>
    <submittedName>
        <fullName evidence="2">Uncharacterized protein</fullName>
    </submittedName>
</protein>